<dbReference type="InterPro" id="IPR000914">
    <property type="entry name" value="SBP_5_dom"/>
</dbReference>
<reference evidence="6 7" key="1">
    <citation type="journal article" date="2019" name="Int. J. Syst. Evol. Microbiol.">
        <title>Capsulimonas corticalis gen. nov., sp. nov., an aerobic capsulated bacterium, of a novel bacterial order, Capsulimonadales ord. nov., of the class Armatimonadia of the phylum Armatimonadetes.</title>
        <authorList>
            <person name="Li J."/>
            <person name="Kudo C."/>
            <person name="Tonouchi A."/>
        </authorList>
    </citation>
    <scope>NUCLEOTIDE SEQUENCE [LARGE SCALE GENOMIC DNA]</scope>
    <source>
        <strain evidence="6 7">AX-7</strain>
    </source>
</reference>
<dbReference type="RefSeq" id="WP_165864256.1">
    <property type="nucleotide sequence ID" value="NZ_AP025739.1"/>
</dbReference>
<dbReference type="GO" id="GO:1904680">
    <property type="term" value="F:peptide transmembrane transporter activity"/>
    <property type="evidence" value="ECO:0007669"/>
    <property type="project" value="TreeGrafter"/>
</dbReference>
<comment type="similarity">
    <text evidence="2">Belongs to the bacterial solute-binding protein 5 family.</text>
</comment>
<dbReference type="KEGG" id="ccot:CCAX7_63960"/>
<feature type="domain" description="Solute-binding protein family 5" evidence="5">
    <location>
        <begin position="77"/>
        <end position="454"/>
    </location>
</feature>
<dbReference type="Gene3D" id="3.40.190.10">
    <property type="entry name" value="Periplasmic binding protein-like II"/>
    <property type="match status" value="1"/>
</dbReference>
<dbReference type="PANTHER" id="PTHR30290">
    <property type="entry name" value="PERIPLASMIC BINDING COMPONENT OF ABC TRANSPORTER"/>
    <property type="match status" value="1"/>
</dbReference>
<protein>
    <submittedName>
        <fullName evidence="6">Peptide ABC transporter substrate-binding protein</fullName>
    </submittedName>
</protein>
<evidence type="ECO:0000313" key="6">
    <source>
        <dbReference type="EMBL" id="BDI34345.1"/>
    </source>
</evidence>
<dbReference type="GO" id="GO:0043190">
    <property type="term" value="C:ATP-binding cassette (ABC) transporter complex"/>
    <property type="evidence" value="ECO:0007669"/>
    <property type="project" value="InterPro"/>
</dbReference>
<dbReference type="AlphaFoldDB" id="A0A402CX06"/>
<proteinExistence type="inferred from homology"/>
<dbReference type="PROSITE" id="PS51257">
    <property type="entry name" value="PROKAR_LIPOPROTEIN"/>
    <property type="match status" value="1"/>
</dbReference>
<dbReference type="InterPro" id="IPR023765">
    <property type="entry name" value="SBP_5_CS"/>
</dbReference>
<dbReference type="GO" id="GO:0042597">
    <property type="term" value="C:periplasmic space"/>
    <property type="evidence" value="ECO:0007669"/>
    <property type="project" value="UniProtKB-ARBA"/>
</dbReference>
<evidence type="ECO:0000256" key="1">
    <source>
        <dbReference type="ARBA" id="ARBA00004193"/>
    </source>
</evidence>
<evidence type="ECO:0000259" key="5">
    <source>
        <dbReference type="Pfam" id="PF00496"/>
    </source>
</evidence>
<accession>A0A402CX06</accession>
<name>A0A402CX06_9BACT</name>
<evidence type="ECO:0000256" key="3">
    <source>
        <dbReference type="ARBA" id="ARBA00022448"/>
    </source>
</evidence>
<dbReference type="InterPro" id="IPR030678">
    <property type="entry name" value="Peptide/Ni-bd"/>
</dbReference>
<evidence type="ECO:0000256" key="2">
    <source>
        <dbReference type="ARBA" id="ARBA00005695"/>
    </source>
</evidence>
<dbReference type="Proteomes" id="UP000287394">
    <property type="component" value="Chromosome"/>
</dbReference>
<dbReference type="PIRSF" id="PIRSF002741">
    <property type="entry name" value="MppA"/>
    <property type="match status" value="1"/>
</dbReference>
<dbReference type="CDD" id="cd08504">
    <property type="entry name" value="PBP2_OppA"/>
    <property type="match status" value="1"/>
</dbReference>
<sequence length="535" mass="58745">MISRPRLAALALLPSLAVFAGCGHKDGAEKAPSDNIFHIAMTASPTTFDPIMVEDGTTIDMLQQVSEGLVQWTPENKVTGALAKSWDVSKDGRTYTFHLRDGVKFQDGNPMTAQDVYYSFKRAFSHKLDSPVSLTYLGDIVGSDELFAGKATELTGVKVIDPLTVAITIKKPKTYWIYTLTYPTGYILSKAEAKEDAGLTDAGLAAGAGTGPFRLTSYAPDSKVTLTANPGYWGGAPKIAGQERLIVIDAATRHSLYLSGKIDIVDEQKGDLDSDSSNAAIKDQVKFWPRAATYYIGLNQGTFAPFKDVRVRQALAYATDKQKIRHVVLRDNLDVAEDILAAGIPGADPSFKGIPYDPAKARELLAAAGYPGGKGFPAITIAYRESYPDLDKTVDLLRGMWKDNLGIDVQGKRTQWTVLLDLEHKNQLDSYHIRWAADYLDPQDYYTVLLTTHGSENHTGYSNPTYDALCDKADSMPDGPERNALYRQAARIVADDVPMIPLYYQKDIELVKPYVKNIDDGLMGHLPYKNLTLAK</sequence>
<dbReference type="PANTHER" id="PTHR30290:SF10">
    <property type="entry name" value="PERIPLASMIC OLIGOPEPTIDE-BINDING PROTEIN-RELATED"/>
    <property type="match status" value="1"/>
</dbReference>
<keyword evidence="7" id="KW-1185">Reference proteome</keyword>
<dbReference type="Gene3D" id="3.10.105.10">
    <property type="entry name" value="Dipeptide-binding Protein, Domain 3"/>
    <property type="match status" value="1"/>
</dbReference>
<evidence type="ECO:0000313" key="7">
    <source>
        <dbReference type="Proteomes" id="UP000287394"/>
    </source>
</evidence>
<dbReference type="EMBL" id="AP025739">
    <property type="protein sequence ID" value="BDI34345.1"/>
    <property type="molecule type" value="Genomic_DNA"/>
</dbReference>
<keyword evidence="3" id="KW-0813">Transport</keyword>
<keyword evidence="4" id="KW-0732">Signal</keyword>
<dbReference type="FunCoup" id="A0A402CX06">
    <property type="interactions" value="238"/>
</dbReference>
<dbReference type="GO" id="GO:0015833">
    <property type="term" value="P:peptide transport"/>
    <property type="evidence" value="ECO:0007669"/>
    <property type="project" value="TreeGrafter"/>
</dbReference>
<dbReference type="PROSITE" id="PS01040">
    <property type="entry name" value="SBP_BACTERIAL_5"/>
    <property type="match status" value="1"/>
</dbReference>
<dbReference type="InterPro" id="IPR039424">
    <property type="entry name" value="SBP_5"/>
</dbReference>
<evidence type="ECO:0000256" key="4">
    <source>
        <dbReference type="ARBA" id="ARBA00022729"/>
    </source>
</evidence>
<dbReference type="Pfam" id="PF00496">
    <property type="entry name" value="SBP_bac_5"/>
    <property type="match status" value="1"/>
</dbReference>
<dbReference type="SUPFAM" id="SSF53850">
    <property type="entry name" value="Periplasmic binding protein-like II"/>
    <property type="match status" value="1"/>
</dbReference>
<comment type="subcellular location">
    <subcellularLocation>
        <location evidence="1">Cell membrane</location>
        <topology evidence="1">Lipid-anchor</topology>
    </subcellularLocation>
</comment>
<organism evidence="6 7">
    <name type="scientific">Capsulimonas corticalis</name>
    <dbReference type="NCBI Taxonomy" id="2219043"/>
    <lineage>
        <taxon>Bacteria</taxon>
        <taxon>Bacillati</taxon>
        <taxon>Armatimonadota</taxon>
        <taxon>Armatimonadia</taxon>
        <taxon>Capsulimonadales</taxon>
        <taxon>Capsulimonadaceae</taxon>
        <taxon>Capsulimonas</taxon>
    </lineage>
</organism>
<gene>
    <name evidence="6" type="ORF">CCAX7_63960</name>
</gene>
<dbReference type="Gene3D" id="3.90.76.10">
    <property type="entry name" value="Dipeptide-binding Protein, Domain 1"/>
    <property type="match status" value="1"/>
</dbReference>